<dbReference type="Pfam" id="PF11702">
    <property type="entry name" value="DUF3295"/>
    <property type="match status" value="1"/>
</dbReference>
<dbReference type="GO" id="GO:0006808">
    <property type="term" value="P:regulation of nitrogen utilization"/>
    <property type="evidence" value="ECO:0007669"/>
    <property type="project" value="TreeGrafter"/>
</dbReference>
<accession>M2QZV7</accession>
<evidence type="ECO:0000313" key="4">
    <source>
        <dbReference type="EMBL" id="EMD31517.1"/>
    </source>
</evidence>
<organism evidence="4 5">
    <name type="scientific">Ceriporiopsis subvermispora (strain B)</name>
    <name type="common">White-rot fungus</name>
    <name type="synonym">Gelatoporia subvermispora</name>
    <dbReference type="NCBI Taxonomy" id="914234"/>
    <lineage>
        <taxon>Eukaryota</taxon>
        <taxon>Fungi</taxon>
        <taxon>Dikarya</taxon>
        <taxon>Basidiomycota</taxon>
        <taxon>Agaricomycotina</taxon>
        <taxon>Agaricomycetes</taxon>
        <taxon>Polyporales</taxon>
        <taxon>Gelatoporiaceae</taxon>
        <taxon>Gelatoporia</taxon>
    </lineage>
</organism>
<feature type="compositionally biased region" description="Pro residues" evidence="1">
    <location>
        <begin position="709"/>
        <end position="719"/>
    </location>
</feature>
<feature type="compositionally biased region" description="Low complexity" evidence="1">
    <location>
        <begin position="245"/>
        <end position="281"/>
    </location>
</feature>
<dbReference type="InterPro" id="IPR021711">
    <property type="entry name" value="DUF3295"/>
</dbReference>
<feature type="compositionally biased region" description="Basic and acidic residues" evidence="1">
    <location>
        <begin position="341"/>
        <end position="351"/>
    </location>
</feature>
<feature type="compositionally biased region" description="Polar residues" evidence="1">
    <location>
        <begin position="594"/>
        <end position="604"/>
    </location>
</feature>
<feature type="compositionally biased region" description="Polar residues" evidence="1">
    <location>
        <begin position="679"/>
        <end position="689"/>
    </location>
</feature>
<feature type="compositionally biased region" description="Basic and acidic residues" evidence="1">
    <location>
        <begin position="532"/>
        <end position="558"/>
    </location>
</feature>
<dbReference type="OrthoDB" id="515401at2759"/>
<feature type="compositionally biased region" description="Low complexity" evidence="1">
    <location>
        <begin position="493"/>
        <end position="503"/>
    </location>
</feature>
<dbReference type="PANTHER" id="PTHR28014">
    <property type="entry name" value="NEGATIVE REGULATOR OF RAS-CAMP PATHWAY"/>
    <property type="match status" value="1"/>
</dbReference>
<dbReference type="GO" id="GO:0000122">
    <property type="term" value="P:negative regulation of transcription by RNA polymerase II"/>
    <property type="evidence" value="ECO:0007669"/>
    <property type="project" value="TreeGrafter"/>
</dbReference>
<dbReference type="STRING" id="914234.M2QZV7"/>
<feature type="domain" description="DUF3295" evidence="3">
    <location>
        <begin position="354"/>
        <end position="779"/>
    </location>
</feature>
<dbReference type="Pfam" id="PF08550">
    <property type="entry name" value="GATA_AreA"/>
    <property type="match status" value="1"/>
</dbReference>
<feature type="compositionally biased region" description="Low complexity" evidence="1">
    <location>
        <begin position="803"/>
        <end position="813"/>
    </location>
</feature>
<feature type="compositionally biased region" description="Polar residues" evidence="1">
    <location>
        <begin position="86"/>
        <end position="102"/>
    </location>
</feature>
<feature type="domain" description="Nitrogen regulatory protein areA GATA-like" evidence="2">
    <location>
        <begin position="29"/>
        <end position="56"/>
    </location>
</feature>
<evidence type="ECO:0000313" key="5">
    <source>
        <dbReference type="Proteomes" id="UP000016930"/>
    </source>
</evidence>
<feature type="compositionally biased region" description="Acidic residues" evidence="1">
    <location>
        <begin position="510"/>
        <end position="530"/>
    </location>
</feature>
<dbReference type="InterPro" id="IPR053043">
    <property type="entry name" value="Ras-cAMP_regulatory"/>
</dbReference>
<reference evidence="4 5" key="1">
    <citation type="journal article" date="2012" name="Proc. Natl. Acad. Sci. U.S.A.">
        <title>Comparative genomics of Ceriporiopsis subvermispora and Phanerochaete chrysosporium provide insight into selective ligninolysis.</title>
        <authorList>
            <person name="Fernandez-Fueyo E."/>
            <person name="Ruiz-Duenas F.J."/>
            <person name="Ferreira P."/>
            <person name="Floudas D."/>
            <person name="Hibbett D.S."/>
            <person name="Canessa P."/>
            <person name="Larrondo L.F."/>
            <person name="James T.Y."/>
            <person name="Seelenfreund D."/>
            <person name="Lobos S."/>
            <person name="Polanco R."/>
            <person name="Tello M."/>
            <person name="Honda Y."/>
            <person name="Watanabe T."/>
            <person name="Watanabe T."/>
            <person name="Ryu J.S."/>
            <person name="Kubicek C.P."/>
            <person name="Schmoll M."/>
            <person name="Gaskell J."/>
            <person name="Hammel K.E."/>
            <person name="St John F.J."/>
            <person name="Vanden Wymelenberg A."/>
            <person name="Sabat G."/>
            <person name="Splinter BonDurant S."/>
            <person name="Syed K."/>
            <person name="Yadav J.S."/>
            <person name="Doddapaneni H."/>
            <person name="Subramanian V."/>
            <person name="Lavin J.L."/>
            <person name="Oguiza J.A."/>
            <person name="Perez G."/>
            <person name="Pisabarro A.G."/>
            <person name="Ramirez L."/>
            <person name="Santoyo F."/>
            <person name="Master E."/>
            <person name="Coutinho P.M."/>
            <person name="Henrissat B."/>
            <person name="Lombard V."/>
            <person name="Magnuson J.K."/>
            <person name="Kuees U."/>
            <person name="Hori C."/>
            <person name="Igarashi K."/>
            <person name="Samejima M."/>
            <person name="Held B.W."/>
            <person name="Barry K.W."/>
            <person name="LaButti K.M."/>
            <person name="Lapidus A."/>
            <person name="Lindquist E.A."/>
            <person name="Lucas S.M."/>
            <person name="Riley R."/>
            <person name="Salamov A.A."/>
            <person name="Hoffmeister D."/>
            <person name="Schwenk D."/>
            <person name="Hadar Y."/>
            <person name="Yarden O."/>
            <person name="de Vries R.P."/>
            <person name="Wiebenga A."/>
            <person name="Stenlid J."/>
            <person name="Eastwood D."/>
            <person name="Grigoriev I.V."/>
            <person name="Berka R.M."/>
            <person name="Blanchette R.A."/>
            <person name="Kersten P."/>
            <person name="Martinez A.T."/>
            <person name="Vicuna R."/>
            <person name="Cullen D."/>
        </authorList>
    </citation>
    <scope>NUCLEOTIDE SEQUENCE [LARGE SCALE GENOMIC DNA]</scope>
    <source>
        <strain evidence="4 5">B</strain>
    </source>
</reference>
<evidence type="ECO:0000259" key="2">
    <source>
        <dbReference type="Pfam" id="PF08550"/>
    </source>
</evidence>
<feature type="compositionally biased region" description="Basic and acidic residues" evidence="1">
    <location>
        <begin position="463"/>
        <end position="479"/>
    </location>
</feature>
<dbReference type="Proteomes" id="UP000016930">
    <property type="component" value="Unassembled WGS sequence"/>
</dbReference>
<proteinExistence type="predicted"/>
<dbReference type="HOGENOM" id="CLU_016385_0_0_1"/>
<dbReference type="GO" id="GO:0031930">
    <property type="term" value="P:mitochondria-nucleus signaling pathway"/>
    <property type="evidence" value="ECO:0007669"/>
    <property type="project" value="TreeGrafter"/>
</dbReference>
<gene>
    <name evidence="4" type="ORF">CERSUDRAFT_162949</name>
</gene>
<feature type="region of interest" description="Disordered" evidence="1">
    <location>
        <begin position="803"/>
        <end position="846"/>
    </location>
</feature>
<dbReference type="PANTHER" id="PTHR28014:SF1">
    <property type="entry name" value="NEGATIVE REGULATOR OF RAS-CAMP PATHWAY"/>
    <property type="match status" value="1"/>
</dbReference>
<name>M2QZV7_CERS8</name>
<dbReference type="GO" id="GO:0005737">
    <property type="term" value="C:cytoplasm"/>
    <property type="evidence" value="ECO:0007669"/>
    <property type="project" value="TreeGrafter"/>
</dbReference>
<dbReference type="InterPro" id="IPR013860">
    <property type="entry name" value="AreA_GATA"/>
</dbReference>
<feature type="compositionally biased region" description="Low complexity" evidence="1">
    <location>
        <begin position="400"/>
        <end position="411"/>
    </location>
</feature>
<feature type="compositionally biased region" description="Low complexity" evidence="1">
    <location>
        <begin position="354"/>
        <end position="381"/>
    </location>
</feature>
<evidence type="ECO:0000259" key="3">
    <source>
        <dbReference type="Pfam" id="PF11702"/>
    </source>
</evidence>
<feature type="compositionally biased region" description="Basic and acidic residues" evidence="1">
    <location>
        <begin position="698"/>
        <end position="708"/>
    </location>
</feature>
<feature type="compositionally biased region" description="Polar residues" evidence="1">
    <location>
        <begin position="565"/>
        <end position="579"/>
    </location>
</feature>
<feature type="region of interest" description="Disordered" evidence="1">
    <location>
        <begin position="67"/>
        <end position="194"/>
    </location>
</feature>
<dbReference type="AlphaFoldDB" id="M2QZV7"/>
<keyword evidence="5" id="KW-1185">Reference proteome</keyword>
<feature type="compositionally biased region" description="Polar residues" evidence="1">
    <location>
        <begin position="132"/>
        <end position="150"/>
    </location>
</feature>
<feature type="compositionally biased region" description="Low complexity" evidence="1">
    <location>
        <begin position="613"/>
        <end position="625"/>
    </location>
</feature>
<feature type="compositionally biased region" description="Low complexity" evidence="1">
    <location>
        <begin position="67"/>
        <end position="77"/>
    </location>
</feature>
<feature type="compositionally biased region" description="Acidic residues" evidence="1">
    <location>
        <begin position="665"/>
        <end position="677"/>
    </location>
</feature>
<feature type="compositionally biased region" description="Basic and acidic residues" evidence="1">
    <location>
        <begin position="836"/>
        <end position="846"/>
    </location>
</feature>
<feature type="compositionally biased region" description="Basic and acidic residues" evidence="1">
    <location>
        <begin position="308"/>
        <end position="322"/>
    </location>
</feature>
<protein>
    <submittedName>
        <fullName evidence="4">Uncharacterized protein</fullName>
    </submittedName>
</protein>
<feature type="compositionally biased region" description="Polar residues" evidence="1">
    <location>
        <begin position="441"/>
        <end position="451"/>
    </location>
</feature>
<feature type="region of interest" description="Disordered" evidence="1">
    <location>
        <begin position="223"/>
        <end position="725"/>
    </location>
</feature>
<dbReference type="EMBL" id="KB445818">
    <property type="protein sequence ID" value="EMD31517.1"/>
    <property type="molecule type" value="Genomic_DNA"/>
</dbReference>
<evidence type="ECO:0000256" key="1">
    <source>
        <dbReference type="SAM" id="MobiDB-lite"/>
    </source>
</evidence>
<sequence>MISSFPTPILSVAADVVKDLEGDEALCSLWALFTKCKESLKDGRRLENISWRLWYRELAAAQISPVSTPSSESSVFSGIRSPSPVTPISESGQQDPSDTPTRPSLKAPAILPSHSWHGAPPTSALAAGRRLSTASVPTARSRSRPNNVGQQILDILPGSPLDMPQNKAASSAPRDATRPGAVSPAAPSLAQPRPVMALPTVQLPRTPPQEPASFRVVVVNPTPHPTPPATPHIPRMSTPLTSARASSHLQPPPSQALLAAPTLASPAHATTSTAATSTRAPAPLPGAPAEILQASPALSRASHAPPNRSHDDTLRASDRRFFLPEGSPEVHSPDSTGARIDTGKDPAENGHARSPSSVTSSMSVVSNVKSEGAGPAGGARRPASRTGFRKSREPARHGAHGALGAHHAPARQGIHRIHPLTQRPGLVRKNTSGKEKKDTFTVGSTSSNGSRSAVAGPSNGKAPAKDAAQKEKGLKDAGAHKPHRASPPKRAQEPAQPAQPARRGIVLESSDYETTDSDDDSDWASEENVPDEAAKERAREEARIHEAAEEAQRQRDMFAKMPRRSYSNLNRTRSGLLSQLLNPDPNLFPPNHPYRTSYSSQDMTQLARGGSGFSSALAMSKSSAAVPLAAQVTAQAPPTDGAPAQTSQQKPDGPYRPKARPQGQELEDSSDSEDESPENAIQVSRSLAQQKLAALADPARRRNSDRAAHPPPAPTPAPARGPEQRPQLTTVATAPIPLAHPYNLPAPAAPMTPRTTRRQMLATELSESLRRQLLWERQVSKINMTGARRPSVLGNGIRPLTAANGEAATAGPAGLPGGRPGETDEERRQRAQRNRSWADDYHYAGW</sequence>